<keyword evidence="4" id="KW-0862">Zinc</keyword>
<dbReference type="InterPro" id="IPR026590">
    <property type="entry name" value="Ssirtuin_cat_dom"/>
</dbReference>
<evidence type="ECO:0000256" key="2">
    <source>
        <dbReference type="ARBA" id="ARBA00022679"/>
    </source>
</evidence>
<evidence type="ECO:0000313" key="9">
    <source>
        <dbReference type="Proteomes" id="UP001288320"/>
    </source>
</evidence>
<name>A0AAW9HEJ7_9ACTO</name>
<dbReference type="GeneID" id="92813116"/>
<keyword evidence="3" id="KW-0520">NAD</keyword>
<dbReference type="Proteomes" id="UP001288320">
    <property type="component" value="Unassembled WGS sequence"/>
</dbReference>
<dbReference type="EC" id="2.3.1.286" evidence="1"/>
<feature type="binding site" evidence="4">
    <location>
        <position position="129"/>
    </location>
    <ligand>
        <name>Zn(2+)</name>
        <dbReference type="ChEBI" id="CHEBI:29105"/>
    </ligand>
</feature>
<evidence type="ECO:0000256" key="4">
    <source>
        <dbReference type="PROSITE-ProRule" id="PRU00236"/>
    </source>
</evidence>
<dbReference type="Gene3D" id="3.40.50.1220">
    <property type="entry name" value="TPP-binding domain"/>
    <property type="match status" value="1"/>
</dbReference>
<keyword evidence="6" id="KW-0012">Acyltransferase</keyword>
<dbReference type="SUPFAM" id="SSF52467">
    <property type="entry name" value="DHS-like NAD/FAD-binding domain"/>
    <property type="match status" value="1"/>
</dbReference>
<dbReference type="GO" id="GO:0046872">
    <property type="term" value="F:metal ion binding"/>
    <property type="evidence" value="ECO:0007669"/>
    <property type="project" value="UniProtKB-KW"/>
</dbReference>
<dbReference type="AlphaFoldDB" id="A0AAW9HEJ7"/>
<keyword evidence="2 6" id="KW-0808">Transferase</keyword>
<dbReference type="PANTHER" id="PTHR11085:SF10">
    <property type="entry name" value="NAD-DEPENDENT PROTEIN DEACYLASE SIRTUIN-5, MITOCHONDRIAL-RELATED"/>
    <property type="match status" value="1"/>
</dbReference>
<evidence type="ECO:0000313" key="8">
    <source>
        <dbReference type="Proteomes" id="UP001284901"/>
    </source>
</evidence>
<dbReference type="RefSeq" id="WP_087071152.1">
    <property type="nucleotide sequence ID" value="NZ_CAUPFC010000010.1"/>
</dbReference>
<dbReference type="PANTHER" id="PTHR11085">
    <property type="entry name" value="NAD-DEPENDENT PROTEIN DEACYLASE SIRTUIN-5, MITOCHONDRIAL-RELATED"/>
    <property type="match status" value="1"/>
</dbReference>
<dbReference type="EMBL" id="JAWNFY010000023">
    <property type="protein sequence ID" value="MDY5146950.1"/>
    <property type="molecule type" value="Genomic_DNA"/>
</dbReference>
<evidence type="ECO:0000313" key="7">
    <source>
        <dbReference type="EMBL" id="MDY5146950.1"/>
    </source>
</evidence>
<feature type="binding site" evidence="4">
    <location>
        <position position="185"/>
    </location>
    <ligand>
        <name>Zn(2+)</name>
        <dbReference type="ChEBI" id="CHEBI:29105"/>
    </ligand>
</feature>
<sequence length="279" mass="29190">MITSDTTEAARELAELMAGRTTVVIAGAGVSTASGIPDYRGTGSSDAPSIDYDAFVSDPVWQRWVWQRNQETWRALSGVVANNAHTALARFEKAGLINGVATQNVDNLHQKAGSTRLAELHGNFLRVVCVECGAEFPRAEIAAQLDALNPGWPEDPDPAHVAILASADRAGAEASTFRVAPCPRCGGLLKPAVVFFGEALPRDAMEQSFAWAREADVALVVGTSLAVLTGSWVLGEALQHGAACAIINIGPTTADRYADLRVEGDVGTVLAGAADLLGA</sequence>
<feature type="binding site" evidence="4">
    <location>
        <position position="182"/>
    </location>
    <ligand>
        <name>Zn(2+)</name>
        <dbReference type="ChEBI" id="CHEBI:29105"/>
    </ligand>
</feature>
<keyword evidence="4" id="KW-0479">Metal-binding</keyword>
<comment type="caution">
    <text evidence="6">The sequence shown here is derived from an EMBL/GenBank/DDBJ whole genome shotgun (WGS) entry which is preliminary data.</text>
</comment>
<dbReference type="GO" id="GO:0017136">
    <property type="term" value="F:histone deacetylase activity, NAD-dependent"/>
    <property type="evidence" value="ECO:0007669"/>
    <property type="project" value="TreeGrafter"/>
</dbReference>
<feature type="binding site" evidence="4">
    <location>
        <position position="132"/>
    </location>
    <ligand>
        <name>Zn(2+)</name>
        <dbReference type="ChEBI" id="CHEBI:29105"/>
    </ligand>
</feature>
<accession>A0AAW9HEJ7</accession>
<dbReference type="Proteomes" id="UP001284901">
    <property type="component" value="Unassembled WGS sequence"/>
</dbReference>
<evidence type="ECO:0000259" key="5">
    <source>
        <dbReference type="PROSITE" id="PS50305"/>
    </source>
</evidence>
<dbReference type="Gene3D" id="3.30.1600.10">
    <property type="entry name" value="SIR2/SIRT2 'Small Domain"/>
    <property type="match status" value="1"/>
</dbReference>
<protein>
    <recommendedName>
        <fullName evidence="1">protein acetyllysine N-acetyltransferase</fullName>
        <ecNumber evidence="1">2.3.1.286</ecNumber>
    </recommendedName>
</protein>
<dbReference type="InterPro" id="IPR003000">
    <property type="entry name" value="Sirtuin"/>
</dbReference>
<dbReference type="InterPro" id="IPR029035">
    <property type="entry name" value="DHS-like_NAD/FAD-binding_dom"/>
</dbReference>
<evidence type="ECO:0000256" key="1">
    <source>
        <dbReference type="ARBA" id="ARBA00012928"/>
    </source>
</evidence>
<keyword evidence="8" id="KW-1185">Reference proteome</keyword>
<feature type="active site" description="Proton acceptor" evidence="4">
    <location>
        <position position="121"/>
    </location>
</feature>
<dbReference type="InterPro" id="IPR026591">
    <property type="entry name" value="Sirtuin_cat_small_dom_sf"/>
</dbReference>
<dbReference type="Pfam" id="PF02146">
    <property type="entry name" value="SIR2"/>
    <property type="match status" value="1"/>
</dbReference>
<dbReference type="InterPro" id="IPR050134">
    <property type="entry name" value="NAD-dep_sirtuin_deacylases"/>
</dbReference>
<evidence type="ECO:0000313" key="6">
    <source>
        <dbReference type="EMBL" id="MDY5141468.1"/>
    </source>
</evidence>
<dbReference type="GO" id="GO:0070403">
    <property type="term" value="F:NAD+ binding"/>
    <property type="evidence" value="ECO:0007669"/>
    <property type="project" value="InterPro"/>
</dbReference>
<dbReference type="EMBL" id="JAWNFV010000027">
    <property type="protein sequence ID" value="MDY5141468.1"/>
    <property type="molecule type" value="Genomic_DNA"/>
</dbReference>
<organism evidence="6 9">
    <name type="scientific">Actinotignum timonense</name>
    <dbReference type="NCBI Taxonomy" id="1870995"/>
    <lineage>
        <taxon>Bacteria</taxon>
        <taxon>Bacillati</taxon>
        <taxon>Actinomycetota</taxon>
        <taxon>Actinomycetes</taxon>
        <taxon>Actinomycetales</taxon>
        <taxon>Actinomycetaceae</taxon>
        <taxon>Actinotignum</taxon>
    </lineage>
</organism>
<dbReference type="PROSITE" id="PS50305">
    <property type="entry name" value="SIRTUIN"/>
    <property type="match status" value="1"/>
</dbReference>
<proteinExistence type="predicted"/>
<feature type="domain" description="Deacetylase sirtuin-type" evidence="5">
    <location>
        <begin position="3"/>
        <end position="279"/>
    </location>
</feature>
<gene>
    <name evidence="6" type="ORF">R6G74_09135</name>
    <name evidence="7" type="ORF">R6P33_07975</name>
</gene>
<reference evidence="6 8" key="1">
    <citation type="submission" date="2023-10" db="EMBL/GenBank/DDBJ databases">
        <title>Whole Genome based description of the genera Actinobaculum and Actinotignum reveals a complex phylogenetic relationship within the species included in the genus Actinotignum.</title>
        <authorList>
            <person name="Jensen C.S."/>
            <person name="Dargis R."/>
            <person name="Kemp M."/>
            <person name="Christensen J.J."/>
        </authorList>
    </citation>
    <scope>NUCLEOTIDE SEQUENCE</scope>
    <source>
        <strain evidence="7 8">SLA_B089</strain>
        <strain evidence="6">SLA_B245</strain>
    </source>
</reference>
<evidence type="ECO:0000256" key="3">
    <source>
        <dbReference type="ARBA" id="ARBA00023027"/>
    </source>
</evidence>